<comment type="caution">
    <text evidence="1">The sequence shown here is derived from an EMBL/GenBank/DDBJ whole genome shotgun (WGS) entry which is preliminary data.</text>
</comment>
<dbReference type="Proteomes" id="UP000762676">
    <property type="component" value="Unassembled WGS sequence"/>
</dbReference>
<evidence type="ECO:0000313" key="2">
    <source>
        <dbReference type="Proteomes" id="UP000762676"/>
    </source>
</evidence>
<protein>
    <submittedName>
        <fullName evidence="1">Uncharacterized protein</fullName>
    </submittedName>
</protein>
<keyword evidence="2" id="KW-1185">Reference proteome</keyword>
<accession>A0AAV4IT25</accession>
<reference evidence="1 2" key="1">
    <citation type="journal article" date="2021" name="Elife">
        <title>Chloroplast acquisition without the gene transfer in kleptoplastic sea slugs, Plakobranchus ocellatus.</title>
        <authorList>
            <person name="Maeda T."/>
            <person name="Takahashi S."/>
            <person name="Yoshida T."/>
            <person name="Shimamura S."/>
            <person name="Takaki Y."/>
            <person name="Nagai Y."/>
            <person name="Toyoda A."/>
            <person name="Suzuki Y."/>
            <person name="Arimoto A."/>
            <person name="Ishii H."/>
            <person name="Satoh N."/>
            <person name="Nishiyama T."/>
            <person name="Hasebe M."/>
            <person name="Maruyama T."/>
            <person name="Minagawa J."/>
            <person name="Obokata J."/>
            <person name="Shigenobu S."/>
        </authorList>
    </citation>
    <scope>NUCLEOTIDE SEQUENCE [LARGE SCALE GENOMIC DNA]</scope>
</reference>
<proteinExistence type="predicted"/>
<organism evidence="1 2">
    <name type="scientific">Elysia marginata</name>
    <dbReference type="NCBI Taxonomy" id="1093978"/>
    <lineage>
        <taxon>Eukaryota</taxon>
        <taxon>Metazoa</taxon>
        <taxon>Spiralia</taxon>
        <taxon>Lophotrochozoa</taxon>
        <taxon>Mollusca</taxon>
        <taxon>Gastropoda</taxon>
        <taxon>Heterobranchia</taxon>
        <taxon>Euthyneura</taxon>
        <taxon>Panpulmonata</taxon>
        <taxon>Sacoglossa</taxon>
        <taxon>Placobranchoidea</taxon>
        <taxon>Plakobranchidae</taxon>
        <taxon>Elysia</taxon>
    </lineage>
</organism>
<gene>
    <name evidence="1" type="ORF">ElyMa_001392800</name>
</gene>
<dbReference type="EMBL" id="BMAT01002761">
    <property type="protein sequence ID" value="GFS13275.1"/>
    <property type="molecule type" value="Genomic_DNA"/>
</dbReference>
<evidence type="ECO:0000313" key="1">
    <source>
        <dbReference type="EMBL" id="GFS13275.1"/>
    </source>
</evidence>
<sequence length="193" mass="20890">MVDGLTGHVSQSSAVKIALPWVLLRYTLLSSARYPTSNSFAMVPKHSTLRPRPYCARPISSSATETNTATWIQREQRPSDLTGSYDQAVFFPLYRSFPIYFRGWAGQQIGSDGGCSCGITVGVFVSGAGLDTDQAQCVCGLKPFRGTTNRKFIAKAEGAAERLGLSADASPVTVQTTVRLARHELVDLQLVIT</sequence>
<name>A0AAV4IT25_9GAST</name>
<dbReference type="AlphaFoldDB" id="A0AAV4IT25"/>